<dbReference type="Proteomes" id="UP000001307">
    <property type="component" value="Unassembled WGS sequence"/>
</dbReference>
<evidence type="ECO:0000313" key="2">
    <source>
        <dbReference type="Proteomes" id="UP000001307"/>
    </source>
</evidence>
<accession>E4XCQ5</accession>
<evidence type="ECO:0000313" key="1">
    <source>
        <dbReference type="EMBL" id="CBY09380.1"/>
    </source>
</evidence>
<dbReference type="AlphaFoldDB" id="E4XCQ5"/>
<organism evidence="1">
    <name type="scientific">Oikopleura dioica</name>
    <name type="common">Tunicate</name>
    <dbReference type="NCBI Taxonomy" id="34765"/>
    <lineage>
        <taxon>Eukaryota</taxon>
        <taxon>Metazoa</taxon>
        <taxon>Chordata</taxon>
        <taxon>Tunicata</taxon>
        <taxon>Appendicularia</taxon>
        <taxon>Copelata</taxon>
        <taxon>Oikopleuridae</taxon>
        <taxon>Oikopleura</taxon>
    </lineage>
</organism>
<sequence>MSYSDFPSFHLAFFEYLKMTALHHCPLLPFNFNATVVRIYY</sequence>
<gene>
    <name evidence="1" type="ORF">GSOID_T00007935001</name>
</gene>
<name>E4XCQ5_OIKDI</name>
<keyword evidence="2" id="KW-1185">Reference proteome</keyword>
<dbReference type="InParanoid" id="E4XCQ5"/>
<reference evidence="1" key="1">
    <citation type="journal article" date="2010" name="Science">
        <title>Plasticity of animal genome architecture unmasked by rapid evolution of a pelagic tunicate.</title>
        <authorList>
            <person name="Denoeud F."/>
            <person name="Henriet S."/>
            <person name="Mungpakdee S."/>
            <person name="Aury J.M."/>
            <person name="Da Silva C."/>
            <person name="Brinkmann H."/>
            <person name="Mikhaleva J."/>
            <person name="Olsen L.C."/>
            <person name="Jubin C."/>
            <person name="Canestro C."/>
            <person name="Bouquet J.M."/>
            <person name="Danks G."/>
            <person name="Poulain J."/>
            <person name="Campsteijn C."/>
            <person name="Adamski M."/>
            <person name="Cross I."/>
            <person name="Yadetie F."/>
            <person name="Muffato M."/>
            <person name="Louis A."/>
            <person name="Butcher S."/>
            <person name="Tsagkogeorga G."/>
            <person name="Konrad A."/>
            <person name="Singh S."/>
            <person name="Jensen M.F."/>
            <person name="Cong E.H."/>
            <person name="Eikeseth-Otteraa H."/>
            <person name="Noel B."/>
            <person name="Anthouard V."/>
            <person name="Porcel B.M."/>
            <person name="Kachouri-Lafond R."/>
            <person name="Nishino A."/>
            <person name="Ugolini M."/>
            <person name="Chourrout P."/>
            <person name="Nishida H."/>
            <person name="Aasland R."/>
            <person name="Huzurbazar S."/>
            <person name="Westhof E."/>
            <person name="Delsuc F."/>
            <person name="Lehrach H."/>
            <person name="Reinhardt R."/>
            <person name="Weissenbach J."/>
            <person name="Roy S.W."/>
            <person name="Artiguenave F."/>
            <person name="Postlethwait J.H."/>
            <person name="Manak J.R."/>
            <person name="Thompson E.M."/>
            <person name="Jaillon O."/>
            <person name="Du Pasquier L."/>
            <person name="Boudinot P."/>
            <person name="Liberles D.A."/>
            <person name="Volff J.N."/>
            <person name="Philippe H."/>
            <person name="Lenhard B."/>
            <person name="Roest Crollius H."/>
            <person name="Wincker P."/>
            <person name="Chourrout D."/>
        </authorList>
    </citation>
    <scope>NUCLEOTIDE SEQUENCE [LARGE SCALE GENOMIC DNA]</scope>
</reference>
<dbReference type="EMBL" id="FN653037">
    <property type="protein sequence ID" value="CBY09380.1"/>
    <property type="molecule type" value="Genomic_DNA"/>
</dbReference>
<protein>
    <submittedName>
        <fullName evidence="1">Uncharacterized protein</fullName>
    </submittedName>
</protein>
<proteinExistence type="predicted"/>